<dbReference type="InterPro" id="IPR036378">
    <property type="entry name" value="FAS1_dom_sf"/>
</dbReference>
<keyword evidence="1" id="KW-0732">Signal</keyword>
<proteinExistence type="predicted"/>
<sequence length="430" mass="45335">MRSTAPVFLLWLAFSSFANAQGDLAALLQTQPELSTLLDLATLAGVNETLSTSSNITIFAPTNEAFEALLQLEVPESEAVRNRNVTTVRALLDNHVFRGYHPSSSIGDVPTFVQSFVTPDQRNDVQPFTSIQGGQYNGLVKNGNDVNVISGELAVANVTMADIPLGEGITIHVIDQTLNFGPPLELFLARAEERGLNGALTTAQSAGGLNFTLGIDGSNSGVSPLSDITVFIPIDEAFENIASVLETADLPTLVDVIEYHFLNNNIVFSPSLSNTSVPPFQGADLTVSVLKDGSIFVNDAKVIFPNVILSNGVAHIIDSVLNPLNTTFSREDIDADSPASERVQFASATSASTLPFTTFTFTFAEAESYTTPAILSTYPAVSLPTTFANATATTTPSATIVPYTGGAADLMRPCATAMAAMAGGFVVGML</sequence>
<protein>
    <submittedName>
        <fullName evidence="3">Fasciclin-like arabinogalactan protein</fullName>
    </submittedName>
</protein>
<dbReference type="PANTHER" id="PTHR10900:SF77">
    <property type="entry name" value="FI19380P1"/>
    <property type="match status" value="1"/>
</dbReference>
<evidence type="ECO:0000259" key="2">
    <source>
        <dbReference type="PROSITE" id="PS50213"/>
    </source>
</evidence>
<dbReference type="SMART" id="SM00554">
    <property type="entry name" value="FAS1"/>
    <property type="match status" value="2"/>
</dbReference>
<dbReference type="OrthoDB" id="286301at2759"/>
<dbReference type="InterPro" id="IPR050904">
    <property type="entry name" value="Adhesion/Biosynth-related"/>
</dbReference>
<dbReference type="AlphaFoldDB" id="A0A8H6VHW9"/>
<organism evidence="3 4">
    <name type="scientific">Pseudocercospora fuligena</name>
    <dbReference type="NCBI Taxonomy" id="685502"/>
    <lineage>
        <taxon>Eukaryota</taxon>
        <taxon>Fungi</taxon>
        <taxon>Dikarya</taxon>
        <taxon>Ascomycota</taxon>
        <taxon>Pezizomycotina</taxon>
        <taxon>Dothideomycetes</taxon>
        <taxon>Dothideomycetidae</taxon>
        <taxon>Mycosphaerellales</taxon>
        <taxon>Mycosphaerellaceae</taxon>
        <taxon>Pseudocercospora</taxon>
    </lineage>
</organism>
<dbReference type="Proteomes" id="UP000660729">
    <property type="component" value="Unassembled WGS sequence"/>
</dbReference>
<gene>
    <name evidence="3" type="ORF">HII31_06561</name>
</gene>
<dbReference type="SUPFAM" id="SSF82153">
    <property type="entry name" value="FAS1 domain"/>
    <property type="match status" value="2"/>
</dbReference>
<feature type="signal peptide" evidence="1">
    <location>
        <begin position="1"/>
        <end position="20"/>
    </location>
</feature>
<reference evidence="3" key="1">
    <citation type="submission" date="2020-04" db="EMBL/GenBank/DDBJ databases">
        <title>Draft genome resource of the tomato pathogen Pseudocercospora fuligena.</title>
        <authorList>
            <person name="Zaccaron A."/>
        </authorList>
    </citation>
    <scope>NUCLEOTIDE SEQUENCE</scope>
    <source>
        <strain evidence="3">PF001</strain>
    </source>
</reference>
<dbReference type="GO" id="GO:0000329">
    <property type="term" value="C:fungal-type vacuole membrane"/>
    <property type="evidence" value="ECO:0007669"/>
    <property type="project" value="TreeGrafter"/>
</dbReference>
<name>A0A8H6VHW9_9PEZI</name>
<evidence type="ECO:0000256" key="1">
    <source>
        <dbReference type="SAM" id="SignalP"/>
    </source>
</evidence>
<dbReference type="EMBL" id="JABCIY010000150">
    <property type="protein sequence ID" value="KAF7192175.1"/>
    <property type="molecule type" value="Genomic_DNA"/>
</dbReference>
<feature type="domain" description="FAS1" evidence="2">
    <location>
        <begin position="21"/>
        <end position="178"/>
    </location>
</feature>
<feature type="domain" description="FAS1" evidence="2">
    <location>
        <begin position="171"/>
        <end position="321"/>
    </location>
</feature>
<comment type="caution">
    <text evidence="3">The sequence shown here is derived from an EMBL/GenBank/DDBJ whole genome shotgun (WGS) entry which is preliminary data.</text>
</comment>
<evidence type="ECO:0000313" key="3">
    <source>
        <dbReference type="EMBL" id="KAF7192175.1"/>
    </source>
</evidence>
<feature type="chain" id="PRO_5034852441" evidence="1">
    <location>
        <begin position="21"/>
        <end position="430"/>
    </location>
</feature>
<evidence type="ECO:0000313" key="4">
    <source>
        <dbReference type="Proteomes" id="UP000660729"/>
    </source>
</evidence>
<keyword evidence="4" id="KW-1185">Reference proteome</keyword>
<dbReference type="GO" id="GO:0016236">
    <property type="term" value="P:macroautophagy"/>
    <property type="evidence" value="ECO:0007669"/>
    <property type="project" value="TreeGrafter"/>
</dbReference>
<dbReference type="Pfam" id="PF02469">
    <property type="entry name" value="Fasciclin"/>
    <property type="match status" value="2"/>
</dbReference>
<dbReference type="Gene3D" id="2.30.180.10">
    <property type="entry name" value="FAS1 domain"/>
    <property type="match status" value="2"/>
</dbReference>
<dbReference type="PANTHER" id="PTHR10900">
    <property type="entry name" value="PERIOSTIN-RELATED"/>
    <property type="match status" value="1"/>
</dbReference>
<dbReference type="PROSITE" id="PS50213">
    <property type="entry name" value="FAS1"/>
    <property type="match status" value="2"/>
</dbReference>
<dbReference type="InterPro" id="IPR000782">
    <property type="entry name" value="FAS1_domain"/>
</dbReference>
<accession>A0A8H6VHW9</accession>